<evidence type="ECO:0000256" key="1">
    <source>
        <dbReference type="ARBA" id="ARBA00004123"/>
    </source>
</evidence>
<comment type="subcellular location">
    <subcellularLocation>
        <location evidence="1">Nucleus</location>
    </subcellularLocation>
</comment>
<dbReference type="GO" id="GO:0006367">
    <property type="term" value="P:transcription initiation at RNA polymerase II promoter"/>
    <property type="evidence" value="ECO:0007669"/>
    <property type="project" value="InterPro"/>
</dbReference>
<proteinExistence type="inferred from homology"/>
<evidence type="ECO:0000256" key="2">
    <source>
        <dbReference type="ARBA" id="ARBA00010059"/>
    </source>
</evidence>
<evidence type="ECO:0000313" key="6">
    <source>
        <dbReference type="Proteomes" id="UP001221898"/>
    </source>
</evidence>
<sequence length="83" mass="9534">MLSNSNPVPKLYLSVIEDVIESMREVFLDEGVEERVLEDLRRLWESKVMQSKAVEGFMKDTLNPSNFVLHLPASYAQSLHKPT</sequence>
<dbReference type="Pfam" id="PF03153">
    <property type="entry name" value="TFIIA"/>
    <property type="match status" value="1"/>
</dbReference>
<comment type="similarity">
    <text evidence="2">Belongs to the TFIIA subunit 1 family.</text>
</comment>
<evidence type="ECO:0000313" key="5">
    <source>
        <dbReference type="EMBL" id="KAJ8347434.1"/>
    </source>
</evidence>
<dbReference type="CDD" id="cd07976">
    <property type="entry name" value="TFIIA_alpha_beta_like"/>
    <property type="match status" value="1"/>
</dbReference>
<keyword evidence="6" id="KW-1185">Reference proteome</keyword>
<evidence type="ECO:0000256" key="3">
    <source>
        <dbReference type="ARBA" id="ARBA00023163"/>
    </source>
</evidence>
<dbReference type="PANTHER" id="PTHR12694:SF9">
    <property type="entry name" value="TFIIA-ALPHA AND BETA-LIKE FACTOR"/>
    <property type="match status" value="1"/>
</dbReference>
<reference evidence="5" key="1">
    <citation type="journal article" date="2023" name="Science">
        <title>Genome structures resolve the early diversification of teleost fishes.</title>
        <authorList>
            <person name="Parey E."/>
            <person name="Louis A."/>
            <person name="Montfort J."/>
            <person name="Bouchez O."/>
            <person name="Roques C."/>
            <person name="Iampietro C."/>
            <person name="Lluch J."/>
            <person name="Castinel A."/>
            <person name="Donnadieu C."/>
            <person name="Desvignes T."/>
            <person name="Floi Bucao C."/>
            <person name="Jouanno E."/>
            <person name="Wen M."/>
            <person name="Mejri S."/>
            <person name="Dirks R."/>
            <person name="Jansen H."/>
            <person name="Henkel C."/>
            <person name="Chen W.J."/>
            <person name="Zahm M."/>
            <person name="Cabau C."/>
            <person name="Klopp C."/>
            <person name="Thompson A.W."/>
            <person name="Robinson-Rechavi M."/>
            <person name="Braasch I."/>
            <person name="Lecointre G."/>
            <person name="Bobe J."/>
            <person name="Postlethwait J.H."/>
            <person name="Berthelot C."/>
            <person name="Roest Crollius H."/>
            <person name="Guiguen Y."/>
        </authorList>
    </citation>
    <scope>NUCLEOTIDE SEQUENCE</scope>
    <source>
        <strain evidence="5">NC1722</strain>
    </source>
</reference>
<dbReference type="PANTHER" id="PTHR12694">
    <property type="entry name" value="TRANSCRIPTION INITIATION FACTOR IIA SUBUNIT 1"/>
    <property type="match status" value="1"/>
</dbReference>
<name>A0AAD7VVW9_9TELE</name>
<accession>A0AAD7VVW9</accession>
<gene>
    <name evidence="5" type="ORF">AAFF_G00201170</name>
</gene>
<dbReference type="SUPFAM" id="SSF47396">
    <property type="entry name" value="Transcription factor IIA (TFIIA), alpha-helical domain"/>
    <property type="match status" value="1"/>
</dbReference>
<keyword evidence="4" id="KW-0539">Nucleus</keyword>
<dbReference type="AlphaFoldDB" id="A0AAD7VVW9"/>
<comment type="caution">
    <text evidence="5">The sequence shown here is derived from an EMBL/GenBank/DDBJ whole genome shotgun (WGS) entry which is preliminary data.</text>
</comment>
<dbReference type="Proteomes" id="UP001221898">
    <property type="component" value="Unassembled WGS sequence"/>
</dbReference>
<protein>
    <submittedName>
        <fullName evidence="5">Uncharacterized protein</fullName>
    </submittedName>
</protein>
<keyword evidence="3" id="KW-0804">Transcription</keyword>
<dbReference type="Gene3D" id="1.10.287.100">
    <property type="match status" value="1"/>
</dbReference>
<dbReference type="EMBL" id="JAINUG010002699">
    <property type="protein sequence ID" value="KAJ8347434.1"/>
    <property type="molecule type" value="Genomic_DNA"/>
</dbReference>
<dbReference type="FunFam" id="1.10.287.100:FF:000001">
    <property type="entry name" value="Transcription initiation factor IIA subunit"/>
    <property type="match status" value="1"/>
</dbReference>
<feature type="non-terminal residue" evidence="5">
    <location>
        <position position="83"/>
    </location>
</feature>
<dbReference type="GO" id="GO:0005672">
    <property type="term" value="C:transcription factor TFIIA complex"/>
    <property type="evidence" value="ECO:0007669"/>
    <property type="project" value="InterPro"/>
</dbReference>
<dbReference type="InterPro" id="IPR004855">
    <property type="entry name" value="TFIIA_asu/bsu"/>
</dbReference>
<evidence type="ECO:0000256" key="4">
    <source>
        <dbReference type="ARBA" id="ARBA00023242"/>
    </source>
</evidence>
<organism evidence="5 6">
    <name type="scientific">Aldrovandia affinis</name>
    <dbReference type="NCBI Taxonomy" id="143900"/>
    <lineage>
        <taxon>Eukaryota</taxon>
        <taxon>Metazoa</taxon>
        <taxon>Chordata</taxon>
        <taxon>Craniata</taxon>
        <taxon>Vertebrata</taxon>
        <taxon>Euteleostomi</taxon>
        <taxon>Actinopterygii</taxon>
        <taxon>Neopterygii</taxon>
        <taxon>Teleostei</taxon>
        <taxon>Notacanthiformes</taxon>
        <taxon>Halosauridae</taxon>
        <taxon>Aldrovandia</taxon>
    </lineage>
</organism>